<feature type="region of interest" description="Disordered" evidence="2">
    <location>
        <begin position="711"/>
        <end position="732"/>
    </location>
</feature>
<dbReference type="InterPro" id="IPR027417">
    <property type="entry name" value="P-loop_NTPase"/>
</dbReference>
<evidence type="ECO:0000313" key="5">
    <source>
        <dbReference type="EMBL" id="GJE89368.1"/>
    </source>
</evidence>
<dbReference type="EMBL" id="BPQB01000012">
    <property type="protein sequence ID" value="GJE89368.1"/>
    <property type="molecule type" value="Genomic_DNA"/>
</dbReference>
<protein>
    <submittedName>
        <fullName evidence="5">AAA-16 domain-containing protein</fullName>
    </submittedName>
</protein>
<evidence type="ECO:0000313" key="6">
    <source>
        <dbReference type="Proteomes" id="UP000703269"/>
    </source>
</evidence>
<sequence>MADTALAVAGPVLDILKDGLALVPIPGLGLIPQALSKVLEGIQVVRENSKSRKAFEDEAKRLGVVIQSISPNANDSVSANGGSQDRGSGDIAVRRVVHSPELQSGMNELLRSIEEIGTRTTSIKGGKISSFLHALHNRDVLQDMKADLAKATEDFKIKAHAAVDKGVQTIRLHSILRDLKCADAGYRSAHEEKSNLMEGTRKALLDEIVSWAQGEGPITEPVYALTGQAGMGKSAVGHRLCMLLDNSRTSTGTSRLSASFFFDCNRDNKLTSVRLLIPSIAGQLALSQPALTSYMFASFEEFAALGAGQLPSIAYDKLLKPLMDVKLSSIPPVVIIIDGLDECSDEEALCAALMQLGHLANAAPWLRLFVASRPEVRIIDVLQSLASSQVLHRRDLSNGDVLKAAGNDVKTFLVETILKIPRYKEYLANNDRPLKELVRMADALFIFARIAVNVLDSKTCRNNPKEGFRLVLSSTAPQLGKLDSLYLTILHSEFDPVELASSPCDHIQLLSLFTLICCAYGSRTPGRMVPFHNSLKQVASIRSRTAAKPGDKYAVKKEDIVNIVARLSSVLLINSDSAIVPVHATFTEFLLDPQRCTDTHYHIDEGAGHVALASACLAAFTRQTTVEILSAVRNGEQDVRGYGWYSAVACEGHIKAATYSDGFAQELEGALKQGHVLCHLRLLLYQGHGGISFYTSHFVVAVIDYCTRTTNPARHRSHRPPPPLSKAAVTVS</sequence>
<feature type="domain" description="TANC1/2-like winged helix" evidence="4">
    <location>
        <begin position="552"/>
        <end position="615"/>
    </location>
</feature>
<name>A0A9P3LCL9_9APHY</name>
<dbReference type="Proteomes" id="UP000703269">
    <property type="component" value="Unassembled WGS sequence"/>
</dbReference>
<gene>
    <name evidence="5" type="ORF">PsYK624_054670</name>
</gene>
<dbReference type="Pfam" id="PF24883">
    <property type="entry name" value="NPHP3_N"/>
    <property type="match status" value="1"/>
</dbReference>
<evidence type="ECO:0000256" key="2">
    <source>
        <dbReference type="SAM" id="MobiDB-lite"/>
    </source>
</evidence>
<reference evidence="5 6" key="1">
    <citation type="submission" date="2021-08" db="EMBL/GenBank/DDBJ databases">
        <title>Draft Genome Sequence of Phanerochaete sordida strain YK-624.</title>
        <authorList>
            <person name="Mori T."/>
            <person name="Dohra H."/>
            <person name="Suzuki T."/>
            <person name="Kawagishi H."/>
            <person name="Hirai H."/>
        </authorList>
    </citation>
    <scope>NUCLEOTIDE SEQUENCE [LARGE SCALE GENOMIC DNA]</scope>
    <source>
        <strain evidence="5 6">YK-624</strain>
    </source>
</reference>
<keyword evidence="6" id="KW-1185">Reference proteome</keyword>
<dbReference type="InterPro" id="IPR058056">
    <property type="entry name" value="WH_TANC1/2"/>
</dbReference>
<dbReference type="AlphaFoldDB" id="A0A9P3LCL9"/>
<dbReference type="Pfam" id="PF25521">
    <property type="entry name" value="WHD_TANC1"/>
    <property type="match status" value="1"/>
</dbReference>
<dbReference type="InterPro" id="IPR056884">
    <property type="entry name" value="NPHP3-like_N"/>
</dbReference>
<organism evidence="5 6">
    <name type="scientific">Phanerochaete sordida</name>
    <dbReference type="NCBI Taxonomy" id="48140"/>
    <lineage>
        <taxon>Eukaryota</taxon>
        <taxon>Fungi</taxon>
        <taxon>Dikarya</taxon>
        <taxon>Basidiomycota</taxon>
        <taxon>Agaricomycotina</taxon>
        <taxon>Agaricomycetes</taxon>
        <taxon>Polyporales</taxon>
        <taxon>Phanerochaetaceae</taxon>
        <taxon>Phanerochaete</taxon>
    </lineage>
</organism>
<comment type="caution">
    <text evidence="5">The sequence shown here is derived from an EMBL/GenBank/DDBJ whole genome shotgun (WGS) entry which is preliminary data.</text>
</comment>
<accession>A0A9P3LCL9</accession>
<evidence type="ECO:0000256" key="1">
    <source>
        <dbReference type="ARBA" id="ARBA00022737"/>
    </source>
</evidence>
<dbReference type="Gene3D" id="3.40.50.300">
    <property type="entry name" value="P-loop containing nucleotide triphosphate hydrolases"/>
    <property type="match status" value="1"/>
</dbReference>
<feature type="domain" description="Nephrocystin 3-like N-terminal" evidence="3">
    <location>
        <begin position="207"/>
        <end position="373"/>
    </location>
</feature>
<dbReference type="PANTHER" id="PTHR10039:SF17">
    <property type="entry name" value="FUNGAL STAND N-TERMINAL GOODBYE DOMAIN-CONTAINING PROTEIN-RELATED"/>
    <property type="match status" value="1"/>
</dbReference>
<proteinExistence type="predicted"/>
<keyword evidence="1" id="KW-0677">Repeat</keyword>
<evidence type="ECO:0000259" key="4">
    <source>
        <dbReference type="Pfam" id="PF25521"/>
    </source>
</evidence>
<evidence type="ECO:0000259" key="3">
    <source>
        <dbReference type="Pfam" id="PF24883"/>
    </source>
</evidence>
<dbReference type="PANTHER" id="PTHR10039">
    <property type="entry name" value="AMELOGENIN"/>
    <property type="match status" value="1"/>
</dbReference>
<dbReference type="OrthoDB" id="3228837at2759"/>